<dbReference type="PANTHER" id="PTHR42879:SF2">
    <property type="entry name" value="3-OXOACYL-[ACYL-CARRIER-PROTEIN] REDUCTASE FABG"/>
    <property type="match status" value="1"/>
</dbReference>
<dbReference type="EMBL" id="CP047020">
    <property type="protein sequence ID" value="QHA09211.1"/>
    <property type="molecule type" value="Genomic_DNA"/>
</dbReference>
<evidence type="ECO:0000256" key="2">
    <source>
        <dbReference type="SAM" id="MobiDB-lite"/>
    </source>
</evidence>
<dbReference type="PRINTS" id="PR00081">
    <property type="entry name" value="GDHRDH"/>
</dbReference>
<dbReference type="Pfam" id="PF00106">
    <property type="entry name" value="adh_short"/>
    <property type="match status" value="1"/>
</dbReference>
<evidence type="ECO:0000256" key="1">
    <source>
        <dbReference type="ARBA" id="ARBA00006484"/>
    </source>
</evidence>
<name>A0A6I6NFU5_9ACTN</name>
<dbReference type="SUPFAM" id="SSF51735">
    <property type="entry name" value="NAD(P)-binding Rossmann-fold domains"/>
    <property type="match status" value="1"/>
</dbReference>
<evidence type="ECO:0000313" key="3">
    <source>
        <dbReference type="EMBL" id="QHA09211.1"/>
    </source>
</evidence>
<sequence>MSEERVALITSSSTGIGAAVTRRMAAARLRVVVNSASPVKAGEELAAALPDAVYVQGDISDPADAARLVDTAIERFGRLDILVNNAGRTRGSRDWINANTPQRRVGTPEDVAEVVYAVAHAAYTTGAALTPRETNVPCKPAAPPRVMHRPRRASPTRSSPPCRPRSRGRSTASLLLLRPSSVPDLSTASSEPIFEPLMISFSRLVERPGAHRAVRVKPSGAGVRVEQ</sequence>
<gene>
    <name evidence="3" type="ORF">GQF42_43860</name>
</gene>
<dbReference type="RefSeq" id="WP_158929379.1">
    <property type="nucleotide sequence ID" value="NZ_CP047020.1"/>
</dbReference>
<evidence type="ECO:0000313" key="4">
    <source>
        <dbReference type="Proteomes" id="UP000436138"/>
    </source>
</evidence>
<dbReference type="Proteomes" id="UP000436138">
    <property type="component" value="Chromosome"/>
</dbReference>
<dbReference type="AlphaFoldDB" id="A0A6I6NFU5"/>
<organism evidence="3 4">
    <name type="scientific">Streptomyces broussonetiae</name>
    <dbReference type="NCBI Taxonomy" id="2686304"/>
    <lineage>
        <taxon>Bacteria</taxon>
        <taxon>Bacillati</taxon>
        <taxon>Actinomycetota</taxon>
        <taxon>Actinomycetes</taxon>
        <taxon>Kitasatosporales</taxon>
        <taxon>Streptomycetaceae</taxon>
        <taxon>Streptomyces</taxon>
    </lineage>
</organism>
<keyword evidence="4" id="KW-1185">Reference proteome</keyword>
<dbReference type="InterPro" id="IPR036291">
    <property type="entry name" value="NAD(P)-bd_dom_sf"/>
</dbReference>
<protein>
    <submittedName>
        <fullName evidence="3">SDR family NAD(P)-dependent oxidoreductase</fullName>
    </submittedName>
</protein>
<dbReference type="Gene3D" id="3.40.50.720">
    <property type="entry name" value="NAD(P)-binding Rossmann-like Domain"/>
    <property type="match status" value="1"/>
</dbReference>
<dbReference type="InterPro" id="IPR002347">
    <property type="entry name" value="SDR_fam"/>
</dbReference>
<comment type="similarity">
    <text evidence="1">Belongs to the short-chain dehydrogenases/reductases (SDR) family.</text>
</comment>
<dbReference type="PANTHER" id="PTHR42879">
    <property type="entry name" value="3-OXOACYL-(ACYL-CARRIER-PROTEIN) REDUCTASE"/>
    <property type="match status" value="1"/>
</dbReference>
<dbReference type="InterPro" id="IPR050259">
    <property type="entry name" value="SDR"/>
</dbReference>
<feature type="region of interest" description="Disordered" evidence="2">
    <location>
        <begin position="132"/>
        <end position="175"/>
    </location>
</feature>
<reference evidence="3 4" key="1">
    <citation type="submission" date="2019-12" db="EMBL/GenBank/DDBJ databases">
        <title>Streptomyces sp. strain T44 isolated from rhizosphere soil of Broussonetia papyrifera.</title>
        <authorList>
            <person name="Mo P."/>
        </authorList>
    </citation>
    <scope>NUCLEOTIDE SEQUENCE [LARGE SCALE GENOMIC DNA]</scope>
    <source>
        <strain evidence="3 4">T44</strain>
    </source>
</reference>
<proteinExistence type="inferred from homology"/>
<dbReference type="KEGG" id="sbro:GQF42_43860"/>
<accession>A0A6I6NFU5</accession>